<feature type="compositionally biased region" description="Low complexity" evidence="7">
    <location>
        <begin position="1"/>
        <end position="20"/>
    </location>
</feature>
<dbReference type="Proteomes" id="UP000636709">
    <property type="component" value="Unassembled WGS sequence"/>
</dbReference>
<feature type="transmembrane region" description="Helical" evidence="8">
    <location>
        <begin position="159"/>
        <end position="182"/>
    </location>
</feature>
<protein>
    <submittedName>
        <fullName evidence="9">Uncharacterized protein</fullName>
    </submittedName>
</protein>
<dbReference type="SUPFAM" id="SSF103473">
    <property type="entry name" value="MFS general substrate transporter"/>
    <property type="match status" value="1"/>
</dbReference>
<dbReference type="EMBL" id="JACEFO010001862">
    <property type="protein sequence ID" value="KAF8698666.1"/>
    <property type="molecule type" value="Genomic_DNA"/>
</dbReference>
<feature type="transmembrane region" description="Helical" evidence="8">
    <location>
        <begin position="276"/>
        <end position="296"/>
    </location>
</feature>
<evidence type="ECO:0000256" key="2">
    <source>
        <dbReference type="ARBA" id="ARBA00022592"/>
    </source>
</evidence>
<evidence type="ECO:0000256" key="6">
    <source>
        <dbReference type="ARBA" id="ARBA00023136"/>
    </source>
</evidence>
<keyword evidence="10" id="KW-1185">Reference proteome</keyword>
<dbReference type="GO" id="GO:0016020">
    <property type="term" value="C:membrane"/>
    <property type="evidence" value="ECO:0007669"/>
    <property type="project" value="UniProtKB-SubCell"/>
</dbReference>
<keyword evidence="6 8" id="KW-0472">Membrane</keyword>
<dbReference type="OrthoDB" id="5296287at2759"/>
<feature type="transmembrane region" description="Helical" evidence="8">
    <location>
        <begin position="194"/>
        <end position="213"/>
    </location>
</feature>
<feature type="compositionally biased region" description="Basic residues" evidence="7">
    <location>
        <begin position="37"/>
        <end position="53"/>
    </location>
</feature>
<evidence type="ECO:0000256" key="7">
    <source>
        <dbReference type="SAM" id="MobiDB-lite"/>
    </source>
</evidence>
<accession>A0A835BIV1</accession>
<reference evidence="9" key="1">
    <citation type="submission" date="2020-07" db="EMBL/GenBank/DDBJ databases">
        <title>Genome sequence and genetic diversity analysis of an under-domesticated orphan crop, white fonio (Digitaria exilis).</title>
        <authorList>
            <person name="Bennetzen J.L."/>
            <person name="Chen S."/>
            <person name="Ma X."/>
            <person name="Wang X."/>
            <person name="Yssel A.E.J."/>
            <person name="Chaluvadi S.R."/>
            <person name="Johnson M."/>
            <person name="Gangashetty P."/>
            <person name="Hamidou F."/>
            <person name="Sanogo M.D."/>
            <person name="Zwaenepoel A."/>
            <person name="Wallace J."/>
            <person name="Van De Peer Y."/>
            <person name="Van Deynze A."/>
        </authorList>
    </citation>
    <scope>NUCLEOTIDE SEQUENCE</scope>
    <source>
        <tissue evidence="9">Leaves</tissue>
    </source>
</reference>
<comment type="caution">
    <text evidence="9">The sequence shown here is derived from an EMBL/GenBank/DDBJ whole genome shotgun (WGS) entry which is preliminary data.</text>
</comment>
<feature type="region of interest" description="Disordered" evidence="7">
    <location>
        <begin position="1"/>
        <end position="53"/>
    </location>
</feature>
<name>A0A835BIV1_9POAL</name>
<keyword evidence="3 8" id="KW-0812">Transmembrane</keyword>
<feature type="transmembrane region" description="Helical" evidence="8">
    <location>
        <begin position="129"/>
        <end position="152"/>
    </location>
</feature>
<dbReference type="PANTHER" id="PTHR24064">
    <property type="entry name" value="SOLUTE CARRIER FAMILY 22 MEMBER"/>
    <property type="match status" value="1"/>
</dbReference>
<sequence>MVSSSPSPGPSTRSRCSSPSSPTPRRRGTAPATPPPARRRRPPRRARSRRTRGRGTLVVSEWALQCAGHAALVVSLPASSFFAGCLAGGFLLATVADSCLGRKRTLVASLASMSVAGVLTAFFPRNDWAYAALRFAAGFARLVVGTCTLVLSTELVGKTWCVVVSAAAFFCYAVGFLSLPALAFALREASWRSMYLWISVPCLCYAVVLYFVAQESPRCLLVRGRTQEAVDTLLKIASLNRYEHHRHDKLVYYVCTEEAGGGMFATVRMMSKRPWAIRRLAAIMAAAFGVGKVYFGMPLGNIYLSATYNALAEVPSAVLSWLLIARANRRGSVVVLAMAAGACSLACVAIPKEGARIGAELVFFLSTCTAYDVILVYAIELLPTRWCPEGWWRPCSKRSIWSFGVFGLAIGCSGLFAACLPETRGKAMSDTMED</sequence>
<gene>
    <name evidence="9" type="ORF">HU200_034915</name>
</gene>
<dbReference type="Pfam" id="PF07690">
    <property type="entry name" value="MFS_1"/>
    <property type="match status" value="1"/>
</dbReference>
<feature type="transmembrane region" description="Helical" evidence="8">
    <location>
        <begin position="331"/>
        <end position="351"/>
    </location>
</feature>
<keyword evidence="5 8" id="KW-1133">Transmembrane helix</keyword>
<proteinExistence type="predicted"/>
<evidence type="ECO:0000256" key="5">
    <source>
        <dbReference type="ARBA" id="ARBA00022989"/>
    </source>
</evidence>
<dbReference type="Gene3D" id="1.20.1250.20">
    <property type="entry name" value="MFS general substrate transporter like domains"/>
    <property type="match status" value="1"/>
</dbReference>
<keyword evidence="2" id="KW-0813">Transport</keyword>
<feature type="transmembrane region" description="Helical" evidence="8">
    <location>
        <begin position="400"/>
        <end position="418"/>
    </location>
</feature>
<feature type="transmembrane region" description="Helical" evidence="8">
    <location>
        <begin position="70"/>
        <end position="93"/>
    </location>
</feature>
<dbReference type="GO" id="GO:0006817">
    <property type="term" value="P:phosphate ion transport"/>
    <property type="evidence" value="ECO:0007669"/>
    <property type="project" value="UniProtKB-KW"/>
</dbReference>
<evidence type="ECO:0000313" key="9">
    <source>
        <dbReference type="EMBL" id="KAF8698666.1"/>
    </source>
</evidence>
<organism evidence="9 10">
    <name type="scientific">Digitaria exilis</name>
    <dbReference type="NCBI Taxonomy" id="1010633"/>
    <lineage>
        <taxon>Eukaryota</taxon>
        <taxon>Viridiplantae</taxon>
        <taxon>Streptophyta</taxon>
        <taxon>Embryophyta</taxon>
        <taxon>Tracheophyta</taxon>
        <taxon>Spermatophyta</taxon>
        <taxon>Magnoliopsida</taxon>
        <taxon>Liliopsida</taxon>
        <taxon>Poales</taxon>
        <taxon>Poaceae</taxon>
        <taxon>PACMAD clade</taxon>
        <taxon>Panicoideae</taxon>
        <taxon>Panicodae</taxon>
        <taxon>Paniceae</taxon>
        <taxon>Anthephorinae</taxon>
        <taxon>Digitaria</taxon>
    </lineage>
</organism>
<keyword evidence="2" id="KW-0592">Phosphate transport</keyword>
<evidence type="ECO:0000256" key="1">
    <source>
        <dbReference type="ARBA" id="ARBA00004141"/>
    </source>
</evidence>
<dbReference type="InterPro" id="IPR011701">
    <property type="entry name" value="MFS"/>
</dbReference>
<feature type="transmembrane region" description="Helical" evidence="8">
    <location>
        <begin position="105"/>
        <end position="123"/>
    </location>
</feature>
<keyword evidence="4" id="KW-0769">Symport</keyword>
<evidence type="ECO:0000313" key="10">
    <source>
        <dbReference type="Proteomes" id="UP000636709"/>
    </source>
</evidence>
<evidence type="ECO:0000256" key="4">
    <source>
        <dbReference type="ARBA" id="ARBA00022847"/>
    </source>
</evidence>
<comment type="subcellular location">
    <subcellularLocation>
        <location evidence="1">Membrane</location>
        <topology evidence="1">Multi-pass membrane protein</topology>
    </subcellularLocation>
</comment>
<dbReference type="InterPro" id="IPR036259">
    <property type="entry name" value="MFS_trans_sf"/>
</dbReference>
<dbReference type="GO" id="GO:0015293">
    <property type="term" value="F:symporter activity"/>
    <property type="evidence" value="ECO:0007669"/>
    <property type="project" value="UniProtKB-KW"/>
</dbReference>
<dbReference type="AlphaFoldDB" id="A0A835BIV1"/>
<evidence type="ECO:0000256" key="3">
    <source>
        <dbReference type="ARBA" id="ARBA00022692"/>
    </source>
</evidence>
<evidence type="ECO:0000256" key="8">
    <source>
        <dbReference type="SAM" id="Phobius"/>
    </source>
</evidence>
<feature type="transmembrane region" description="Helical" evidence="8">
    <location>
        <begin position="302"/>
        <end position="324"/>
    </location>
</feature>
<feature type="transmembrane region" description="Helical" evidence="8">
    <location>
        <begin position="357"/>
        <end position="379"/>
    </location>
</feature>